<dbReference type="Proteomes" id="UP000663825">
    <property type="component" value="Unassembled WGS sequence"/>
</dbReference>
<dbReference type="EMBL" id="CAJOBO010000473">
    <property type="protein sequence ID" value="CAF4229978.1"/>
    <property type="molecule type" value="Genomic_DNA"/>
</dbReference>
<protein>
    <submittedName>
        <fullName evidence="2">Uncharacterized protein</fullName>
    </submittedName>
</protein>
<dbReference type="Proteomes" id="UP000663865">
    <property type="component" value="Unassembled WGS sequence"/>
</dbReference>
<dbReference type="Proteomes" id="UP000663838">
    <property type="component" value="Unassembled WGS sequence"/>
</dbReference>
<evidence type="ECO:0000313" key="2">
    <source>
        <dbReference type="EMBL" id="CAF3357580.1"/>
    </source>
</evidence>
<evidence type="ECO:0000313" key="5">
    <source>
        <dbReference type="EMBL" id="CAF4140453.1"/>
    </source>
</evidence>
<dbReference type="Proteomes" id="UP000663851">
    <property type="component" value="Unassembled WGS sequence"/>
</dbReference>
<dbReference type="EMBL" id="CAJNYD010003824">
    <property type="protein sequence ID" value="CAF3544738.1"/>
    <property type="molecule type" value="Genomic_DNA"/>
</dbReference>
<dbReference type="EMBL" id="CAJOBS010000344">
    <property type="protein sequence ID" value="CAF4556463.1"/>
    <property type="molecule type" value="Genomic_DNA"/>
</dbReference>
<evidence type="ECO:0000313" key="9">
    <source>
        <dbReference type="Proteomes" id="UP000663865"/>
    </source>
</evidence>
<keyword evidence="10" id="KW-1185">Reference proteome</keyword>
<dbReference type="EMBL" id="CAJOBR010000335">
    <property type="protein sequence ID" value="CAF4497434.1"/>
    <property type="molecule type" value="Genomic_DNA"/>
</dbReference>
<name>A0A817WMK8_9BILA</name>
<evidence type="ECO:0000313" key="3">
    <source>
        <dbReference type="EMBL" id="CAF3390803.1"/>
    </source>
</evidence>
<dbReference type="GO" id="GO:0005743">
    <property type="term" value="C:mitochondrial inner membrane"/>
    <property type="evidence" value="ECO:0007669"/>
    <property type="project" value="TreeGrafter"/>
</dbReference>
<dbReference type="EMBL" id="CAJOBP010000203">
    <property type="protein sequence ID" value="CAF4140453.1"/>
    <property type="molecule type" value="Genomic_DNA"/>
</dbReference>
<dbReference type="OrthoDB" id="7249367at2759"/>
<dbReference type="AlphaFoldDB" id="A0A817WMK8"/>
<dbReference type="Proteomes" id="UP000663872">
    <property type="component" value="Unassembled WGS sequence"/>
</dbReference>
<dbReference type="Proteomes" id="UP000663848">
    <property type="component" value="Unassembled WGS sequence"/>
</dbReference>
<reference evidence="2" key="1">
    <citation type="submission" date="2021-02" db="EMBL/GenBank/DDBJ databases">
        <authorList>
            <person name="Nowell W R."/>
        </authorList>
    </citation>
    <scope>NUCLEOTIDE SEQUENCE</scope>
</reference>
<dbReference type="PANTHER" id="PTHR13333:SF5">
    <property type="entry name" value="M-AAA PROTEASE-INTERACTING PROTEIN 1, MITOCHONDRIAL"/>
    <property type="match status" value="1"/>
</dbReference>
<sequence>MASIVSRSFIMMSLRKSSSLKRIPIVSIRSISSDHQQQHLRPLMLMNIPRTPYPNLLLILKNFVSRAIISGYFDSTFAMKPFCDGARQAVTVVSQLIANGQFDDLPGFVTPEVINEVKQNYGNLSVQQKQLIPVEEGEIVFSYPYLIGLIMDEQTNKRMVEITMIFHVLKNPESYRDEMLDGPGNAASNWISAVKKMRDDIIICNYRFLRDMSSDAQDSSWIITGLNHWLPNEYLQQY</sequence>
<gene>
    <name evidence="3" type="ORF">GRG538_LOCUS9097</name>
    <name evidence="6" type="ORF">HFQ381_LOCUS9170</name>
    <name evidence="2" type="ORF">KIK155_LOCUS4184</name>
    <name evidence="4" type="ORF">LUA448_LOCUS27646</name>
    <name evidence="7" type="ORF">QYT958_LOCUS4398</name>
    <name evidence="1" type="ORF">TIS948_LOCUS21534</name>
    <name evidence="8" type="ORF">TOA249_LOCUS7616</name>
    <name evidence="5" type="ORF">UJA718_LOCUS2861</name>
</gene>
<dbReference type="GO" id="GO:0032979">
    <property type="term" value="P:protein insertion into mitochondrial inner membrane from matrix"/>
    <property type="evidence" value="ECO:0007669"/>
    <property type="project" value="TreeGrafter"/>
</dbReference>
<dbReference type="GO" id="GO:0043022">
    <property type="term" value="F:ribosome binding"/>
    <property type="evidence" value="ECO:0007669"/>
    <property type="project" value="TreeGrafter"/>
</dbReference>
<dbReference type="PANTHER" id="PTHR13333">
    <property type="entry name" value="M-AAA PROTEASE-INTERACTING PROTEIN 1, MITOCHONDRIAL"/>
    <property type="match status" value="1"/>
</dbReference>
<evidence type="ECO:0000313" key="8">
    <source>
        <dbReference type="EMBL" id="CAF4556463.1"/>
    </source>
</evidence>
<dbReference type="Proteomes" id="UP000663873">
    <property type="component" value="Unassembled WGS sequence"/>
</dbReference>
<accession>A0A817WMK8</accession>
<dbReference type="EMBL" id="CAJNYV010000331">
    <property type="protein sequence ID" value="CAF3357580.1"/>
    <property type="molecule type" value="Genomic_DNA"/>
</dbReference>
<evidence type="ECO:0000313" key="10">
    <source>
        <dbReference type="Proteomes" id="UP000663873"/>
    </source>
</evidence>
<proteinExistence type="predicted"/>
<dbReference type="EMBL" id="CAJNYT010001025">
    <property type="protein sequence ID" value="CAF3390803.1"/>
    <property type="molecule type" value="Genomic_DNA"/>
</dbReference>
<dbReference type="Proteomes" id="UP000663833">
    <property type="component" value="Unassembled WGS sequence"/>
</dbReference>
<evidence type="ECO:0000313" key="6">
    <source>
        <dbReference type="EMBL" id="CAF4229978.1"/>
    </source>
</evidence>
<evidence type="ECO:0000313" key="7">
    <source>
        <dbReference type="EMBL" id="CAF4497434.1"/>
    </source>
</evidence>
<comment type="caution">
    <text evidence="2">The sequence shown here is derived from an EMBL/GenBank/DDBJ whole genome shotgun (WGS) entry which is preliminary data.</text>
</comment>
<dbReference type="EMBL" id="CAJNXB010003732">
    <property type="protein sequence ID" value="CAF3332888.1"/>
    <property type="molecule type" value="Genomic_DNA"/>
</dbReference>
<organism evidence="2 9">
    <name type="scientific">Rotaria socialis</name>
    <dbReference type="NCBI Taxonomy" id="392032"/>
    <lineage>
        <taxon>Eukaryota</taxon>
        <taxon>Metazoa</taxon>
        <taxon>Spiralia</taxon>
        <taxon>Gnathifera</taxon>
        <taxon>Rotifera</taxon>
        <taxon>Eurotatoria</taxon>
        <taxon>Bdelloidea</taxon>
        <taxon>Philodinida</taxon>
        <taxon>Philodinidae</taxon>
        <taxon>Rotaria</taxon>
    </lineage>
</organism>
<evidence type="ECO:0000313" key="4">
    <source>
        <dbReference type="EMBL" id="CAF3544738.1"/>
    </source>
</evidence>
<evidence type="ECO:0000313" key="1">
    <source>
        <dbReference type="EMBL" id="CAF3332888.1"/>
    </source>
</evidence>